<gene>
    <name evidence="1" type="ORF">B4110_3062</name>
</gene>
<name>A0A150N046_9BACL</name>
<reference evidence="1 2" key="1">
    <citation type="submission" date="2016-01" db="EMBL/GenBank/DDBJ databases">
        <title>Draft Genome Sequences of Seven Thermophilic Sporeformers Isolated from Foods.</title>
        <authorList>
            <person name="Berendsen E.M."/>
            <person name="Wells-Bennik M.H."/>
            <person name="Krawcyk A.O."/>
            <person name="De Jong A."/>
            <person name="Holsappel S."/>
            <person name="Eijlander R.T."/>
            <person name="Kuipers O.P."/>
        </authorList>
    </citation>
    <scope>NUCLEOTIDE SEQUENCE [LARGE SCALE GENOMIC DNA]</scope>
    <source>
        <strain evidence="1 2">B4110</strain>
    </source>
</reference>
<dbReference type="EMBL" id="LQYW01000060">
    <property type="protein sequence ID" value="KYD30013.1"/>
    <property type="molecule type" value="Genomic_DNA"/>
</dbReference>
<organism evidence="1 2">
    <name type="scientific">Parageobacillus toebii</name>
    <dbReference type="NCBI Taxonomy" id="153151"/>
    <lineage>
        <taxon>Bacteria</taxon>
        <taxon>Bacillati</taxon>
        <taxon>Bacillota</taxon>
        <taxon>Bacilli</taxon>
        <taxon>Bacillales</taxon>
        <taxon>Anoxybacillaceae</taxon>
        <taxon>Parageobacillus</taxon>
    </lineage>
</organism>
<dbReference type="Proteomes" id="UP000075324">
    <property type="component" value="Unassembled WGS sequence"/>
</dbReference>
<dbReference type="AlphaFoldDB" id="A0A150N046"/>
<sequence length="43" mass="5090">MWQNNNNFSESIDKGDIMANEVSELTFLKKTVTMKNSRKVRKR</sequence>
<proteinExistence type="predicted"/>
<protein>
    <submittedName>
        <fullName evidence="1">Uncharacterized protein</fullName>
    </submittedName>
</protein>
<evidence type="ECO:0000313" key="2">
    <source>
        <dbReference type="Proteomes" id="UP000075324"/>
    </source>
</evidence>
<evidence type="ECO:0000313" key="1">
    <source>
        <dbReference type="EMBL" id="KYD30013.1"/>
    </source>
</evidence>
<comment type="caution">
    <text evidence="1">The sequence shown here is derived from an EMBL/GenBank/DDBJ whole genome shotgun (WGS) entry which is preliminary data.</text>
</comment>
<accession>A0A150N046</accession>